<evidence type="ECO:0000256" key="2">
    <source>
        <dbReference type="ARBA" id="ARBA00022692"/>
    </source>
</evidence>
<keyword evidence="2 5" id="KW-0812">Transmembrane</keyword>
<dbReference type="GO" id="GO:0007188">
    <property type="term" value="P:adenylate cyclase-modulating G protein-coupled receptor signaling pathway"/>
    <property type="evidence" value="ECO:0007669"/>
    <property type="project" value="TreeGrafter"/>
</dbReference>
<comment type="subcellular location">
    <subcellularLocation>
        <location evidence="1">Membrane</location>
        <topology evidence="1">Multi-pass membrane protein</topology>
    </subcellularLocation>
</comment>
<organism evidence="6 7">
    <name type="scientific">Plakobranchus ocellatus</name>
    <dbReference type="NCBI Taxonomy" id="259542"/>
    <lineage>
        <taxon>Eukaryota</taxon>
        <taxon>Metazoa</taxon>
        <taxon>Spiralia</taxon>
        <taxon>Lophotrochozoa</taxon>
        <taxon>Mollusca</taxon>
        <taxon>Gastropoda</taxon>
        <taxon>Heterobranchia</taxon>
        <taxon>Euthyneura</taxon>
        <taxon>Panpulmonata</taxon>
        <taxon>Sacoglossa</taxon>
        <taxon>Placobranchoidea</taxon>
        <taxon>Plakobranchidae</taxon>
        <taxon>Plakobranchus</taxon>
    </lineage>
</organism>
<dbReference type="PANTHER" id="PTHR45620">
    <property type="entry name" value="PDF RECEPTOR-LIKE PROTEIN-RELATED"/>
    <property type="match status" value="1"/>
</dbReference>
<evidence type="ECO:0000313" key="7">
    <source>
        <dbReference type="Proteomes" id="UP000735302"/>
    </source>
</evidence>
<comment type="caution">
    <text evidence="6">The sequence shown here is derived from an EMBL/GenBank/DDBJ whole genome shotgun (WGS) entry which is preliminary data.</text>
</comment>
<evidence type="ECO:0000256" key="4">
    <source>
        <dbReference type="ARBA" id="ARBA00023136"/>
    </source>
</evidence>
<evidence type="ECO:0000256" key="5">
    <source>
        <dbReference type="SAM" id="Phobius"/>
    </source>
</evidence>
<evidence type="ECO:0000313" key="6">
    <source>
        <dbReference type="EMBL" id="GFO35729.1"/>
    </source>
</evidence>
<feature type="transmembrane region" description="Helical" evidence="5">
    <location>
        <begin position="6"/>
        <end position="23"/>
    </location>
</feature>
<sequence length="98" mass="10913">MTGYAISLVLLVISLIIFTYFRQLRCSRVILHQHLFVSFILTGIMWVVSYLTVMAVPGISMSRTVSRFHSQALSSACQSDVDKANEFSGLFAQLGNHA</sequence>
<dbReference type="GO" id="GO:0008528">
    <property type="term" value="F:G protein-coupled peptide receptor activity"/>
    <property type="evidence" value="ECO:0007669"/>
    <property type="project" value="TreeGrafter"/>
</dbReference>
<keyword evidence="3 5" id="KW-1133">Transmembrane helix</keyword>
<name>A0AAV4CV25_9GAST</name>
<dbReference type="InterPro" id="IPR050332">
    <property type="entry name" value="GPCR_2"/>
</dbReference>
<dbReference type="Proteomes" id="UP000735302">
    <property type="component" value="Unassembled WGS sequence"/>
</dbReference>
<keyword evidence="7" id="KW-1185">Reference proteome</keyword>
<proteinExistence type="predicted"/>
<accession>A0AAV4CV25</accession>
<protein>
    <submittedName>
        <fullName evidence="6">Calcitonin receptor</fullName>
    </submittedName>
</protein>
<dbReference type="InterPro" id="IPR000832">
    <property type="entry name" value="GPCR_2_secretin-like"/>
</dbReference>
<dbReference type="PANTHER" id="PTHR45620:SF42">
    <property type="entry name" value="G-PROTEIN COUPLED RECEPTOR SEB-2"/>
    <property type="match status" value="1"/>
</dbReference>
<dbReference type="AlphaFoldDB" id="A0AAV4CV25"/>
<keyword evidence="6" id="KW-0675">Receptor</keyword>
<gene>
    <name evidence="6" type="ORF">PoB_006223400</name>
</gene>
<dbReference type="Gene3D" id="1.20.1070.10">
    <property type="entry name" value="Rhodopsin 7-helix transmembrane proteins"/>
    <property type="match status" value="1"/>
</dbReference>
<reference evidence="6 7" key="1">
    <citation type="journal article" date="2021" name="Elife">
        <title>Chloroplast acquisition without the gene transfer in kleptoplastic sea slugs, Plakobranchus ocellatus.</title>
        <authorList>
            <person name="Maeda T."/>
            <person name="Takahashi S."/>
            <person name="Yoshida T."/>
            <person name="Shimamura S."/>
            <person name="Takaki Y."/>
            <person name="Nagai Y."/>
            <person name="Toyoda A."/>
            <person name="Suzuki Y."/>
            <person name="Arimoto A."/>
            <person name="Ishii H."/>
            <person name="Satoh N."/>
            <person name="Nishiyama T."/>
            <person name="Hasebe M."/>
            <person name="Maruyama T."/>
            <person name="Minagawa J."/>
            <person name="Obokata J."/>
            <person name="Shigenobu S."/>
        </authorList>
    </citation>
    <scope>NUCLEOTIDE SEQUENCE [LARGE SCALE GENOMIC DNA]</scope>
</reference>
<evidence type="ECO:0000256" key="1">
    <source>
        <dbReference type="ARBA" id="ARBA00004141"/>
    </source>
</evidence>
<dbReference type="GO" id="GO:0005886">
    <property type="term" value="C:plasma membrane"/>
    <property type="evidence" value="ECO:0007669"/>
    <property type="project" value="TreeGrafter"/>
</dbReference>
<dbReference type="Pfam" id="PF00002">
    <property type="entry name" value="7tm_2"/>
    <property type="match status" value="1"/>
</dbReference>
<dbReference type="EMBL" id="BLXT01007004">
    <property type="protein sequence ID" value="GFO35729.1"/>
    <property type="molecule type" value="Genomic_DNA"/>
</dbReference>
<keyword evidence="4 5" id="KW-0472">Membrane</keyword>
<feature type="transmembrane region" description="Helical" evidence="5">
    <location>
        <begin position="35"/>
        <end position="59"/>
    </location>
</feature>
<evidence type="ECO:0000256" key="3">
    <source>
        <dbReference type="ARBA" id="ARBA00022989"/>
    </source>
</evidence>